<dbReference type="AlphaFoldDB" id="A0A1M7KJE1"/>
<dbReference type="PANTHER" id="PTHR34580:SF1">
    <property type="entry name" value="PROTEIN PAFC"/>
    <property type="match status" value="1"/>
</dbReference>
<evidence type="ECO:0000256" key="2">
    <source>
        <dbReference type="ARBA" id="ARBA00023163"/>
    </source>
</evidence>
<dbReference type="SUPFAM" id="SSF46785">
    <property type="entry name" value="Winged helix' DNA-binding domain"/>
    <property type="match status" value="1"/>
</dbReference>
<dbReference type="Pfam" id="PF25583">
    <property type="entry name" value="WCX"/>
    <property type="match status" value="1"/>
</dbReference>
<dbReference type="PROSITE" id="PS51000">
    <property type="entry name" value="HTH_DEOR_2"/>
    <property type="match status" value="1"/>
</dbReference>
<keyword evidence="5" id="KW-1185">Reference proteome</keyword>
<keyword evidence="1" id="KW-0805">Transcription regulation</keyword>
<dbReference type="GO" id="GO:0003700">
    <property type="term" value="F:DNA-binding transcription factor activity"/>
    <property type="evidence" value="ECO:0007669"/>
    <property type="project" value="InterPro"/>
</dbReference>
<keyword evidence="2" id="KW-0804">Transcription</keyword>
<dbReference type="InterPro" id="IPR057727">
    <property type="entry name" value="WCX_dom"/>
</dbReference>
<organism evidence="4 5">
    <name type="scientific">Anaerosporobacter mobilis DSM 15930</name>
    <dbReference type="NCBI Taxonomy" id="1120996"/>
    <lineage>
        <taxon>Bacteria</taxon>
        <taxon>Bacillati</taxon>
        <taxon>Bacillota</taxon>
        <taxon>Clostridia</taxon>
        <taxon>Lachnospirales</taxon>
        <taxon>Lachnospiraceae</taxon>
        <taxon>Anaerosporobacter</taxon>
    </lineage>
</organism>
<evidence type="ECO:0000259" key="3">
    <source>
        <dbReference type="PROSITE" id="PS51000"/>
    </source>
</evidence>
<accession>A0A1M7KJE1</accession>
<dbReference type="OrthoDB" id="9815009at2"/>
<dbReference type="EMBL" id="FRCP01000014">
    <property type="protein sequence ID" value="SHM65500.1"/>
    <property type="molecule type" value="Genomic_DNA"/>
</dbReference>
<feature type="domain" description="HTH deoR-type" evidence="3">
    <location>
        <begin position="2"/>
        <end position="57"/>
    </location>
</feature>
<evidence type="ECO:0000256" key="1">
    <source>
        <dbReference type="ARBA" id="ARBA00023015"/>
    </source>
</evidence>
<evidence type="ECO:0000313" key="4">
    <source>
        <dbReference type="EMBL" id="SHM65500.1"/>
    </source>
</evidence>
<dbReference type="PIRSF" id="PIRSF016838">
    <property type="entry name" value="PafC"/>
    <property type="match status" value="1"/>
</dbReference>
<dbReference type="InterPro" id="IPR028349">
    <property type="entry name" value="PafC-like"/>
</dbReference>
<protein>
    <submittedName>
        <fullName evidence="4">Predicted DNA-binding transcriptional regulator YafY, contains an HTH and WYL domains</fullName>
    </submittedName>
</protein>
<dbReference type="Gene3D" id="1.10.10.10">
    <property type="entry name" value="Winged helix-like DNA-binding domain superfamily/Winged helix DNA-binding domain"/>
    <property type="match status" value="1"/>
</dbReference>
<sequence>MKVDRLVSIIMILLDKKRIGAQELADMFEVSPRTIYRDIDTINMAGIPVRGASGVGGGFEIMEKYKIDRNVFSTADLSAILMGISSLSSMIRGDELVNALAKVKSFIPADRAKDIELKANQIFIDLSPWMGNRNIQPYLEIIKTALQESKLLSFEYADRYGNKTARTAEPYQLVLKSSHWYLQGYCHKRNDFRLFKLSRTSNLQIQEKAFTPRDYQKPTLDFTDILTTMQIKIKIRIHQSIVDRVLDFCTYEHFSPDGNEHYTVSFPFIENDYYYNILFSFGDKCECLEPLHIRTEMKRRIHDIAAIYEN</sequence>
<dbReference type="InterPro" id="IPR026881">
    <property type="entry name" value="WYL_dom"/>
</dbReference>
<dbReference type="STRING" id="1120996.SAMN02746066_02753"/>
<dbReference type="PANTHER" id="PTHR34580">
    <property type="match status" value="1"/>
</dbReference>
<dbReference type="InterPro" id="IPR013196">
    <property type="entry name" value="HTH_11"/>
</dbReference>
<proteinExistence type="predicted"/>
<evidence type="ECO:0000313" key="5">
    <source>
        <dbReference type="Proteomes" id="UP000184038"/>
    </source>
</evidence>
<gene>
    <name evidence="4" type="ORF">SAMN02746066_02753</name>
</gene>
<reference evidence="4 5" key="1">
    <citation type="submission" date="2016-11" db="EMBL/GenBank/DDBJ databases">
        <authorList>
            <person name="Jaros S."/>
            <person name="Januszkiewicz K."/>
            <person name="Wedrychowicz H."/>
        </authorList>
    </citation>
    <scope>NUCLEOTIDE SEQUENCE [LARGE SCALE GENOMIC DNA]</scope>
    <source>
        <strain evidence="4 5">DSM 15930</strain>
    </source>
</reference>
<dbReference type="Proteomes" id="UP000184038">
    <property type="component" value="Unassembled WGS sequence"/>
</dbReference>
<dbReference type="PROSITE" id="PS52050">
    <property type="entry name" value="WYL"/>
    <property type="match status" value="1"/>
</dbReference>
<dbReference type="Pfam" id="PF13280">
    <property type="entry name" value="WYL"/>
    <property type="match status" value="1"/>
</dbReference>
<dbReference type="InterPro" id="IPR036388">
    <property type="entry name" value="WH-like_DNA-bd_sf"/>
</dbReference>
<dbReference type="InterPro" id="IPR036390">
    <property type="entry name" value="WH_DNA-bd_sf"/>
</dbReference>
<keyword evidence="4" id="KW-0238">DNA-binding</keyword>
<dbReference type="InterPro" id="IPR051534">
    <property type="entry name" value="CBASS_pafABC_assoc_protein"/>
</dbReference>
<dbReference type="InterPro" id="IPR001034">
    <property type="entry name" value="DeoR_HTH"/>
</dbReference>
<dbReference type="Pfam" id="PF08279">
    <property type="entry name" value="HTH_11"/>
    <property type="match status" value="1"/>
</dbReference>
<name>A0A1M7KJE1_9FIRM</name>
<dbReference type="GO" id="GO:0003677">
    <property type="term" value="F:DNA binding"/>
    <property type="evidence" value="ECO:0007669"/>
    <property type="project" value="UniProtKB-KW"/>
</dbReference>
<dbReference type="RefSeq" id="WP_073288675.1">
    <property type="nucleotide sequence ID" value="NZ_FRCP01000014.1"/>
</dbReference>